<sequence length="297" mass="32486">MYESSNCQKHPDTAVLNVFSNYDYNRSVLTIVSTSEQIGRSVVSSCVEGFTCIDHSRHDGVHPCLGSIDLVPIYPLSGVTLEQCGNIAKGIAEELVTQVPGCNLFLFGYADILDMRSLADRRRSLGWFRKTLDVDSIEADIGLKPSGKYGVTGVGASPYVMNCNVTLDTQDLTSGKAIATAIRERTGGLKGVQAMAFPNKGQVEIACNVESFRDISENISELEAAKYISYNICEDTFFYTSPRHIEAEVQNLASCRGIKTVGAALVGFTPQECRITAEYAISHGIHEFWKKRKGVSM</sequence>
<dbReference type="Pfam" id="PF07837">
    <property type="entry name" value="FTCD_N"/>
    <property type="match status" value="1"/>
</dbReference>
<name>A0AAV7ACP4_ENGPU</name>
<dbReference type="PANTHER" id="PTHR12234:SF1">
    <property type="entry name" value="FORMIMINOTRANSFERASE N-TERMINAL SUBDOMAIN-CONTAINING PROTEIN"/>
    <property type="match status" value="1"/>
</dbReference>
<dbReference type="InterPro" id="IPR037064">
    <property type="entry name" value="Formiminotransferase_N_sf"/>
</dbReference>
<dbReference type="AlphaFoldDB" id="A0AAV7ACP4"/>
<protein>
    <recommendedName>
        <fullName evidence="1">Formiminotransferase N-terminal subdomain domain-containing protein</fullName>
    </recommendedName>
</protein>
<reference evidence="2" key="1">
    <citation type="thesis" date="2020" institute="ProQuest LLC" country="789 East Eisenhower Parkway, Ann Arbor, MI, USA">
        <title>Comparative Genomics and Chromosome Evolution.</title>
        <authorList>
            <person name="Mudd A.B."/>
        </authorList>
    </citation>
    <scope>NUCLEOTIDE SEQUENCE</scope>
    <source>
        <strain evidence="2">237g6f4</strain>
        <tissue evidence="2">Blood</tissue>
    </source>
</reference>
<dbReference type="PANTHER" id="PTHR12234">
    <property type="entry name" value="FORMIMINOTRANSFERASE-CYCLODEAMINASE"/>
    <property type="match status" value="1"/>
</dbReference>
<evidence type="ECO:0000313" key="2">
    <source>
        <dbReference type="EMBL" id="KAG8558997.1"/>
    </source>
</evidence>
<organism evidence="2 3">
    <name type="scientific">Engystomops pustulosus</name>
    <name type="common">Tungara frog</name>
    <name type="synonym">Physalaemus pustulosus</name>
    <dbReference type="NCBI Taxonomy" id="76066"/>
    <lineage>
        <taxon>Eukaryota</taxon>
        <taxon>Metazoa</taxon>
        <taxon>Chordata</taxon>
        <taxon>Craniata</taxon>
        <taxon>Vertebrata</taxon>
        <taxon>Euteleostomi</taxon>
        <taxon>Amphibia</taxon>
        <taxon>Batrachia</taxon>
        <taxon>Anura</taxon>
        <taxon>Neobatrachia</taxon>
        <taxon>Hyloidea</taxon>
        <taxon>Leptodactylidae</taxon>
        <taxon>Leiuperinae</taxon>
        <taxon>Engystomops</taxon>
    </lineage>
</organism>
<dbReference type="Proteomes" id="UP000824782">
    <property type="component" value="Unassembled WGS sequence"/>
</dbReference>
<dbReference type="Gene3D" id="3.30.70.670">
    <property type="entry name" value="Formiminotransferase, C-terminal subdomain"/>
    <property type="match status" value="1"/>
</dbReference>
<dbReference type="Gene3D" id="3.30.990.10">
    <property type="entry name" value="Formiminotransferase, N-terminal subdomain"/>
    <property type="match status" value="1"/>
</dbReference>
<accession>A0AAV7ACP4</accession>
<dbReference type="EMBL" id="WNYA01000008">
    <property type="protein sequence ID" value="KAG8558997.1"/>
    <property type="molecule type" value="Genomic_DNA"/>
</dbReference>
<dbReference type="SMART" id="SM01222">
    <property type="entry name" value="FTCD_N"/>
    <property type="match status" value="1"/>
</dbReference>
<proteinExistence type="predicted"/>
<evidence type="ECO:0000313" key="3">
    <source>
        <dbReference type="Proteomes" id="UP000824782"/>
    </source>
</evidence>
<evidence type="ECO:0000259" key="1">
    <source>
        <dbReference type="SMART" id="SM01222"/>
    </source>
</evidence>
<comment type="caution">
    <text evidence="2">The sequence shown here is derived from an EMBL/GenBank/DDBJ whole genome shotgun (WGS) entry which is preliminary data.</text>
</comment>
<dbReference type="InterPro" id="IPR012886">
    <property type="entry name" value="Formiminotransferase_N"/>
</dbReference>
<gene>
    <name evidence="2" type="ORF">GDO81_017214</name>
</gene>
<dbReference type="SUPFAM" id="SSF55116">
    <property type="entry name" value="Formiminotransferase domain of formiminotransferase-cyclodeaminase"/>
    <property type="match status" value="2"/>
</dbReference>
<feature type="domain" description="Formiminotransferase N-terminal subdomain" evidence="1">
    <location>
        <begin position="1"/>
        <end position="158"/>
    </location>
</feature>
<dbReference type="InterPro" id="IPR037070">
    <property type="entry name" value="Formiminotransferase_C_sf"/>
</dbReference>
<dbReference type="InterPro" id="IPR051623">
    <property type="entry name" value="FTCD"/>
</dbReference>
<dbReference type="GO" id="GO:0005542">
    <property type="term" value="F:folic acid binding"/>
    <property type="evidence" value="ECO:0007669"/>
    <property type="project" value="InterPro"/>
</dbReference>
<dbReference type="InterPro" id="IPR022384">
    <property type="entry name" value="FormiminoTrfase_cat_dom_sf"/>
</dbReference>
<keyword evidence="3" id="KW-1185">Reference proteome</keyword>
<dbReference type="GO" id="GO:0030409">
    <property type="term" value="F:glutamate formimidoyltransferase activity"/>
    <property type="evidence" value="ECO:0007669"/>
    <property type="project" value="UniProtKB-EC"/>
</dbReference>